<dbReference type="OrthoDB" id="1438443at2"/>
<dbReference type="Proteomes" id="UP000192769">
    <property type="component" value="Unassembled WGS sequence"/>
</dbReference>
<proteinExistence type="predicted"/>
<keyword evidence="2" id="KW-1185">Reference proteome</keyword>
<dbReference type="InterPro" id="IPR045865">
    <property type="entry name" value="ACT-like_dom_sf"/>
</dbReference>
<dbReference type="EMBL" id="MWUE01000017">
    <property type="protein sequence ID" value="OQP33373.1"/>
    <property type="molecule type" value="Genomic_DNA"/>
</dbReference>
<comment type="caution">
    <text evidence="1">The sequence shown here is derived from an EMBL/GenBank/DDBJ whole genome shotgun (WGS) entry which is preliminary data.</text>
</comment>
<evidence type="ECO:0000313" key="2">
    <source>
        <dbReference type="Proteomes" id="UP000192769"/>
    </source>
</evidence>
<protein>
    <recommendedName>
        <fullName evidence="3">ACT domain-containing protein</fullName>
    </recommendedName>
</protein>
<evidence type="ECO:0008006" key="3">
    <source>
        <dbReference type="Google" id="ProtNLM"/>
    </source>
</evidence>
<reference evidence="1 2" key="1">
    <citation type="submission" date="2017-02" db="EMBL/GenBank/DDBJ databases">
        <title>Whole genome shotgun sequence of Pantoea agglomerans strain AS1 isolated from a cycad, Zamia floridana in Central Florida, USA.</title>
        <authorList>
            <person name="Lata P."/>
            <person name="Govindarajan S."/>
            <person name="Qi F."/>
            <person name="Li J.-L."/>
            <person name="Maurya S.K."/>
            <person name="Sahoo M.K."/>
        </authorList>
    </citation>
    <scope>NUCLEOTIDE SEQUENCE [LARGE SCALE GENOMIC DNA]</scope>
    <source>
        <strain evidence="1 2">AS1</strain>
    </source>
</reference>
<dbReference type="Gene3D" id="3.30.2130.10">
    <property type="entry name" value="VC0802-like"/>
    <property type="match status" value="1"/>
</dbReference>
<dbReference type="AlphaFoldDB" id="A0A1V9DHU2"/>
<name>A0A1V9DHU2_9GAMM</name>
<evidence type="ECO:0000313" key="1">
    <source>
        <dbReference type="EMBL" id="OQP33373.1"/>
    </source>
</evidence>
<sequence>MNTLHIRSHSTIYDISVVLRNTPGELASLGGLLGKNGINIRVQYSDHSNRLILLTDDDVRAPKMENRA</sequence>
<gene>
    <name evidence="1" type="ORF">B2J69_12565</name>
</gene>
<organism evidence="1 2">
    <name type="scientific">Pantoea latae</name>
    <dbReference type="NCBI Taxonomy" id="1964541"/>
    <lineage>
        <taxon>Bacteria</taxon>
        <taxon>Pseudomonadati</taxon>
        <taxon>Pseudomonadota</taxon>
        <taxon>Gammaproteobacteria</taxon>
        <taxon>Enterobacterales</taxon>
        <taxon>Erwiniaceae</taxon>
        <taxon>Pantoea</taxon>
    </lineage>
</organism>
<dbReference type="SUPFAM" id="SSF55021">
    <property type="entry name" value="ACT-like"/>
    <property type="match status" value="1"/>
</dbReference>
<accession>A0A1V9DHU2</accession>